<dbReference type="AlphaFoldDB" id="A0A069RAC5"/>
<feature type="binding site" evidence="13">
    <location>
        <begin position="12"/>
        <end position="19"/>
    </location>
    <ligand>
        <name>ATP</name>
        <dbReference type="ChEBI" id="CHEBI:30616"/>
    </ligand>
</feature>
<evidence type="ECO:0000256" key="3">
    <source>
        <dbReference type="ARBA" id="ARBA00005790"/>
    </source>
</evidence>
<evidence type="ECO:0000256" key="13">
    <source>
        <dbReference type="HAMAP-Rule" id="MF_00328"/>
    </source>
</evidence>
<evidence type="ECO:0000256" key="10">
    <source>
        <dbReference type="ARBA" id="ARBA00022840"/>
    </source>
</evidence>
<dbReference type="InterPro" id="IPR008145">
    <property type="entry name" value="GK/Ca_channel_bsu"/>
</dbReference>
<name>A0A069RAC5_PEPLI</name>
<feature type="domain" description="Guanylate kinase-like" evidence="14">
    <location>
        <begin position="5"/>
        <end position="183"/>
    </location>
</feature>
<reference evidence="15 16" key="1">
    <citation type="submission" date="2014-03" db="EMBL/GenBank/DDBJ databases">
        <title>Genome sequence of Clostridium litorale W6, DSM 5388.</title>
        <authorList>
            <person name="Poehlein A."/>
            <person name="Jagirdar A."/>
            <person name="Khonsari B."/>
            <person name="Chibani C.M."/>
            <person name="Gutierrez Gutierrez D.A."/>
            <person name="Davydova E."/>
            <person name="Alghaithi H.S."/>
            <person name="Nair K.P."/>
            <person name="Dhamotharan K."/>
            <person name="Chandran L."/>
            <person name="G W."/>
            <person name="Daniel R."/>
        </authorList>
    </citation>
    <scope>NUCLEOTIDE SEQUENCE [LARGE SCALE GENOMIC DNA]</scope>
    <source>
        <strain evidence="15 16">W6</strain>
    </source>
</reference>
<dbReference type="GO" id="GO:0005524">
    <property type="term" value="F:ATP binding"/>
    <property type="evidence" value="ECO:0007669"/>
    <property type="project" value="UniProtKB-UniRule"/>
</dbReference>
<dbReference type="PROSITE" id="PS00856">
    <property type="entry name" value="GUANYLATE_KINASE_1"/>
    <property type="match status" value="1"/>
</dbReference>
<dbReference type="Gene3D" id="3.40.50.300">
    <property type="entry name" value="P-loop containing nucleotide triphosphate hydrolases"/>
    <property type="match status" value="2"/>
</dbReference>
<keyword evidence="7 13" id="KW-0808">Transferase</keyword>
<dbReference type="NCBIfam" id="TIGR03263">
    <property type="entry name" value="guanyl_kin"/>
    <property type="match status" value="1"/>
</dbReference>
<keyword evidence="16" id="KW-1185">Reference proteome</keyword>
<dbReference type="PROSITE" id="PS50052">
    <property type="entry name" value="GUANYLATE_KINASE_2"/>
    <property type="match status" value="1"/>
</dbReference>
<dbReference type="InterPro" id="IPR027417">
    <property type="entry name" value="P-loop_NTPase"/>
</dbReference>
<proteinExistence type="inferred from homology"/>
<dbReference type="STRING" id="1121324.CLIT_23c02960"/>
<dbReference type="InterPro" id="IPR020590">
    <property type="entry name" value="Guanylate_kinase_CS"/>
</dbReference>
<dbReference type="PANTHER" id="PTHR23117:SF13">
    <property type="entry name" value="GUANYLATE KINASE"/>
    <property type="match status" value="1"/>
</dbReference>
<evidence type="ECO:0000313" key="15">
    <source>
        <dbReference type="EMBL" id="KDR94024.1"/>
    </source>
</evidence>
<sequence>MNKKGILIVICGPSGVGKGTICKKFLTKNTDIKLSISATTRSPRAGEEHGVSYYFLDAQKFEDMIEKDEFLEYARVYDNGYGTPKKAVFENLEKGEDVLLEIDIQGAMQVKEKYPDGVFIFILPPSLEELKNRIVKRGSETEESFKKRFGSAFSEISKIENFDYYLVNNDLDKAVGQLESIIMAEKNRVSRYKDCILKKFEEEL</sequence>
<comment type="catalytic activity">
    <reaction evidence="12 13">
        <text>GMP + ATP = GDP + ADP</text>
        <dbReference type="Rhea" id="RHEA:20780"/>
        <dbReference type="ChEBI" id="CHEBI:30616"/>
        <dbReference type="ChEBI" id="CHEBI:58115"/>
        <dbReference type="ChEBI" id="CHEBI:58189"/>
        <dbReference type="ChEBI" id="CHEBI:456216"/>
        <dbReference type="EC" id="2.7.4.8"/>
    </reaction>
</comment>
<dbReference type="EC" id="2.7.4.8" evidence="4 13"/>
<dbReference type="eggNOG" id="COG0194">
    <property type="taxonomic scope" value="Bacteria"/>
</dbReference>
<dbReference type="PANTHER" id="PTHR23117">
    <property type="entry name" value="GUANYLATE KINASE-RELATED"/>
    <property type="match status" value="1"/>
</dbReference>
<evidence type="ECO:0000259" key="14">
    <source>
        <dbReference type="PROSITE" id="PS50052"/>
    </source>
</evidence>
<keyword evidence="10 13" id="KW-0067">ATP-binding</keyword>
<keyword evidence="9 13" id="KW-0418">Kinase</keyword>
<accession>A0A069RAC5</accession>
<evidence type="ECO:0000256" key="8">
    <source>
        <dbReference type="ARBA" id="ARBA00022741"/>
    </source>
</evidence>
<evidence type="ECO:0000313" key="16">
    <source>
        <dbReference type="Proteomes" id="UP000027946"/>
    </source>
</evidence>
<dbReference type="InterPro" id="IPR008144">
    <property type="entry name" value="Guanylate_kin-like_dom"/>
</dbReference>
<dbReference type="InterPro" id="IPR017665">
    <property type="entry name" value="Guanylate_kinase"/>
</dbReference>
<comment type="subcellular location">
    <subcellularLocation>
        <location evidence="2 13">Cytoplasm</location>
    </subcellularLocation>
</comment>
<evidence type="ECO:0000256" key="12">
    <source>
        <dbReference type="ARBA" id="ARBA00048594"/>
    </source>
</evidence>
<evidence type="ECO:0000256" key="4">
    <source>
        <dbReference type="ARBA" id="ARBA00012961"/>
    </source>
</evidence>
<evidence type="ECO:0000256" key="7">
    <source>
        <dbReference type="ARBA" id="ARBA00022679"/>
    </source>
</evidence>
<evidence type="ECO:0000256" key="11">
    <source>
        <dbReference type="ARBA" id="ARBA00030128"/>
    </source>
</evidence>
<dbReference type="GO" id="GO:0004385">
    <property type="term" value="F:GMP kinase activity"/>
    <property type="evidence" value="ECO:0007669"/>
    <property type="project" value="UniProtKB-UniRule"/>
</dbReference>
<evidence type="ECO:0000256" key="5">
    <source>
        <dbReference type="ARBA" id="ARBA00016296"/>
    </source>
</evidence>
<evidence type="ECO:0000256" key="1">
    <source>
        <dbReference type="ARBA" id="ARBA00003531"/>
    </source>
</evidence>
<dbReference type="EMBL" id="JJMM01000026">
    <property type="protein sequence ID" value="KDR94024.1"/>
    <property type="molecule type" value="Genomic_DNA"/>
</dbReference>
<dbReference type="RefSeq" id="WP_038267793.1">
    <property type="nucleotide sequence ID" value="NZ_FSRH01000003.1"/>
</dbReference>
<dbReference type="SMART" id="SM00072">
    <property type="entry name" value="GuKc"/>
    <property type="match status" value="1"/>
</dbReference>
<evidence type="ECO:0000256" key="9">
    <source>
        <dbReference type="ARBA" id="ARBA00022777"/>
    </source>
</evidence>
<keyword evidence="6 13" id="KW-0963">Cytoplasm</keyword>
<dbReference type="Pfam" id="PF00625">
    <property type="entry name" value="Guanylate_kin"/>
    <property type="match status" value="1"/>
</dbReference>
<keyword evidence="8 13" id="KW-0547">Nucleotide-binding</keyword>
<dbReference type="CDD" id="cd00071">
    <property type="entry name" value="GMPK"/>
    <property type="match status" value="1"/>
</dbReference>
<dbReference type="HAMAP" id="MF_00328">
    <property type="entry name" value="Guanylate_kinase"/>
    <property type="match status" value="1"/>
</dbReference>
<comment type="similarity">
    <text evidence="3 13">Belongs to the guanylate kinase family.</text>
</comment>
<dbReference type="GO" id="GO:0005829">
    <property type="term" value="C:cytosol"/>
    <property type="evidence" value="ECO:0007669"/>
    <property type="project" value="TreeGrafter"/>
</dbReference>
<dbReference type="SUPFAM" id="SSF52540">
    <property type="entry name" value="P-loop containing nucleoside triphosphate hydrolases"/>
    <property type="match status" value="1"/>
</dbReference>
<dbReference type="Proteomes" id="UP000027946">
    <property type="component" value="Unassembled WGS sequence"/>
</dbReference>
<comment type="caution">
    <text evidence="15">The sequence shown here is derived from an EMBL/GenBank/DDBJ whole genome shotgun (WGS) entry which is preliminary data.</text>
</comment>
<organism evidence="15 16">
    <name type="scientific">Peptoclostridium litorale DSM 5388</name>
    <dbReference type="NCBI Taxonomy" id="1121324"/>
    <lineage>
        <taxon>Bacteria</taxon>
        <taxon>Bacillati</taxon>
        <taxon>Bacillota</taxon>
        <taxon>Clostridia</taxon>
        <taxon>Peptostreptococcales</taxon>
        <taxon>Peptoclostridiaceae</taxon>
        <taxon>Peptoclostridium</taxon>
    </lineage>
</organism>
<dbReference type="OrthoDB" id="9808150at2"/>
<evidence type="ECO:0000256" key="6">
    <source>
        <dbReference type="ARBA" id="ARBA00022490"/>
    </source>
</evidence>
<protein>
    <recommendedName>
        <fullName evidence="5 13">Guanylate kinase</fullName>
        <ecNumber evidence="4 13">2.7.4.8</ecNumber>
    </recommendedName>
    <alternativeName>
        <fullName evidence="11 13">GMP kinase</fullName>
    </alternativeName>
</protein>
<evidence type="ECO:0000256" key="2">
    <source>
        <dbReference type="ARBA" id="ARBA00004496"/>
    </source>
</evidence>
<comment type="function">
    <text evidence="1 13">Essential for recycling GMP and indirectly, cGMP.</text>
</comment>
<gene>
    <name evidence="13 15" type="primary">gmk</name>
    <name evidence="15" type="ORF">CLIT_23c02960</name>
</gene>
<dbReference type="FunFam" id="3.30.63.10:FF:000005">
    <property type="entry name" value="Guanylate kinase"/>
    <property type="match status" value="1"/>
</dbReference>
<dbReference type="Gene3D" id="3.30.63.10">
    <property type="entry name" value="Guanylate Kinase phosphate binding domain"/>
    <property type="match status" value="1"/>
</dbReference>